<organism evidence="1 2">
    <name type="scientific">Thermoclostridium stercorarium subsp. thermolacticum DSM 2910</name>
    <dbReference type="NCBI Taxonomy" id="1121336"/>
    <lineage>
        <taxon>Bacteria</taxon>
        <taxon>Bacillati</taxon>
        <taxon>Bacillota</taxon>
        <taxon>Clostridia</taxon>
        <taxon>Eubacteriales</taxon>
        <taxon>Oscillospiraceae</taxon>
        <taxon>Thermoclostridium</taxon>
    </lineage>
</organism>
<evidence type="ECO:0000313" key="2">
    <source>
        <dbReference type="Proteomes" id="UP000092971"/>
    </source>
</evidence>
<dbReference type="EMBL" id="CP014672">
    <property type="protein sequence ID" value="ANW98732.1"/>
    <property type="molecule type" value="Genomic_DNA"/>
</dbReference>
<reference evidence="1 2" key="1">
    <citation type="submission" date="2016-02" db="EMBL/GenBank/DDBJ databases">
        <title>Comparison of Clostridium stercorarium subspecies using comparative genomics and transcriptomics.</title>
        <authorList>
            <person name="Schellenberg J."/>
            <person name="Thallinger G."/>
            <person name="Levin D.B."/>
            <person name="Zhang X."/>
            <person name="Alvare G."/>
            <person name="Fristensky B."/>
            <person name="Sparling R."/>
        </authorList>
    </citation>
    <scope>NUCLEOTIDE SEQUENCE [LARGE SCALE GENOMIC DNA]</scope>
    <source>
        <strain evidence="1 2">DSM 2910</strain>
    </source>
</reference>
<dbReference type="Proteomes" id="UP000092971">
    <property type="component" value="Chromosome"/>
</dbReference>
<protein>
    <submittedName>
        <fullName evidence="1">Uncharacterized protein</fullName>
    </submittedName>
</protein>
<name>A0A1B1YD92_THEST</name>
<proteinExistence type="predicted"/>
<sequence length="118" mass="13665">MSYEQMKNATGINSRTTLIKIINELEKNNLIKVIRNISGDNKLIKDTNRYKINLLCSFLYNPENVKSITICDKNCQNCFNACLCRLFDNKKLKIMLTRREYEALIKNTELNNIPCIAG</sequence>
<gene>
    <name evidence="1" type="ORF">CSTERTH_06655</name>
</gene>
<accession>A0A1B1YD92</accession>
<evidence type="ECO:0000313" key="1">
    <source>
        <dbReference type="EMBL" id="ANW98732.1"/>
    </source>
</evidence>
<dbReference type="AlphaFoldDB" id="A0A1B1YD92"/>